<dbReference type="InterPro" id="IPR001781">
    <property type="entry name" value="Znf_LIM"/>
</dbReference>
<feature type="domain" description="PDZ" evidence="11">
    <location>
        <begin position="159"/>
        <end position="246"/>
    </location>
</feature>
<evidence type="ECO:0000256" key="4">
    <source>
        <dbReference type="ARBA" id="ARBA00023038"/>
    </source>
</evidence>
<evidence type="ECO:0000313" key="12">
    <source>
        <dbReference type="EMBL" id="CAB3365343.1"/>
    </source>
</evidence>
<dbReference type="GO" id="GO:0046872">
    <property type="term" value="F:metal ion binding"/>
    <property type="evidence" value="ECO:0007669"/>
    <property type="project" value="UniProtKB-KW"/>
</dbReference>
<feature type="domain" description="LIM zinc-binding" evidence="10">
    <location>
        <begin position="73"/>
        <end position="133"/>
    </location>
</feature>
<dbReference type="SUPFAM" id="SSF50156">
    <property type="entry name" value="PDZ domain-like"/>
    <property type="match status" value="1"/>
</dbReference>
<evidence type="ECO:0000256" key="1">
    <source>
        <dbReference type="ARBA" id="ARBA00004123"/>
    </source>
</evidence>
<dbReference type="SUPFAM" id="SSF57716">
    <property type="entry name" value="Glucocorticoid receptor-like (DNA-binding domain)"/>
    <property type="match status" value="3"/>
</dbReference>
<evidence type="ECO:0000256" key="6">
    <source>
        <dbReference type="ARBA" id="ARBA00023155"/>
    </source>
</evidence>
<dbReference type="CDD" id="cd09365">
    <property type="entry name" value="LIM2_LIMK"/>
    <property type="match status" value="1"/>
</dbReference>
<dbReference type="Pfam" id="PF00595">
    <property type="entry name" value="PDZ"/>
    <property type="match status" value="1"/>
</dbReference>
<keyword evidence="7" id="KW-0539">Nucleus</keyword>
<keyword evidence="4 8" id="KW-0440">LIM domain</keyword>
<dbReference type="GO" id="GO:0030182">
    <property type="term" value="P:neuron differentiation"/>
    <property type="evidence" value="ECO:0007669"/>
    <property type="project" value="TreeGrafter"/>
</dbReference>
<keyword evidence="5" id="KW-0238">DNA-binding</keyword>
<dbReference type="InterPro" id="IPR001478">
    <property type="entry name" value="PDZ"/>
</dbReference>
<evidence type="ECO:0008006" key="14">
    <source>
        <dbReference type="Google" id="ProtNLM"/>
    </source>
</evidence>
<dbReference type="SMART" id="SM00228">
    <property type="entry name" value="PDZ"/>
    <property type="match status" value="1"/>
</dbReference>
<dbReference type="Gene3D" id="2.30.42.10">
    <property type="match status" value="1"/>
</dbReference>
<feature type="domain" description="LIM zinc-binding" evidence="10">
    <location>
        <begin position="13"/>
        <end position="72"/>
    </location>
</feature>
<dbReference type="PROSITE" id="PS50106">
    <property type="entry name" value="PDZ"/>
    <property type="match status" value="1"/>
</dbReference>
<evidence type="ECO:0000256" key="2">
    <source>
        <dbReference type="ARBA" id="ARBA00022723"/>
    </source>
</evidence>
<evidence type="ECO:0000259" key="11">
    <source>
        <dbReference type="PROSITE" id="PS50106"/>
    </source>
</evidence>
<comment type="caution">
    <text evidence="12">The sequence shown here is derived from an EMBL/GenBank/DDBJ whole genome shotgun (WGS) entry which is preliminary data.</text>
</comment>
<dbReference type="GO" id="GO:0000981">
    <property type="term" value="F:DNA-binding transcription factor activity, RNA polymerase II-specific"/>
    <property type="evidence" value="ECO:0007669"/>
    <property type="project" value="TreeGrafter"/>
</dbReference>
<dbReference type="Gene3D" id="2.10.110.10">
    <property type="entry name" value="Cysteine Rich Protein"/>
    <property type="match status" value="2"/>
</dbReference>
<keyword evidence="3 8" id="KW-0862">Zinc</keyword>
<dbReference type="Proteomes" id="UP000494165">
    <property type="component" value="Unassembled WGS sequence"/>
</dbReference>
<feature type="compositionally biased region" description="Polar residues" evidence="9">
    <location>
        <begin position="293"/>
        <end position="308"/>
    </location>
</feature>
<dbReference type="EMBL" id="CADEPI010000020">
    <property type="protein sequence ID" value="CAB3365343.1"/>
    <property type="molecule type" value="Genomic_DNA"/>
</dbReference>
<dbReference type="PANTHER" id="PTHR24208">
    <property type="entry name" value="LIM/HOMEOBOX PROTEIN LHX"/>
    <property type="match status" value="1"/>
</dbReference>
<evidence type="ECO:0000313" key="13">
    <source>
        <dbReference type="Proteomes" id="UP000494165"/>
    </source>
</evidence>
<dbReference type="AlphaFoldDB" id="A0A8S1C7Q5"/>
<reference evidence="12 13" key="1">
    <citation type="submission" date="2020-04" db="EMBL/GenBank/DDBJ databases">
        <authorList>
            <person name="Alioto T."/>
            <person name="Alioto T."/>
            <person name="Gomez Garrido J."/>
        </authorList>
    </citation>
    <scope>NUCLEOTIDE SEQUENCE [LARGE SCALE GENOMIC DNA]</scope>
</reference>
<dbReference type="PROSITE" id="PS50023">
    <property type="entry name" value="LIM_DOMAIN_2"/>
    <property type="match status" value="2"/>
</dbReference>
<evidence type="ECO:0000256" key="9">
    <source>
        <dbReference type="SAM" id="MobiDB-lite"/>
    </source>
</evidence>
<dbReference type="GO" id="GO:0000977">
    <property type="term" value="F:RNA polymerase II transcription regulatory region sequence-specific DNA binding"/>
    <property type="evidence" value="ECO:0007669"/>
    <property type="project" value="TreeGrafter"/>
</dbReference>
<keyword evidence="6" id="KW-0371">Homeobox</keyword>
<dbReference type="InterPro" id="IPR036034">
    <property type="entry name" value="PDZ_sf"/>
</dbReference>
<keyword evidence="13" id="KW-1185">Reference proteome</keyword>
<organism evidence="12 13">
    <name type="scientific">Cloeon dipterum</name>
    <dbReference type="NCBI Taxonomy" id="197152"/>
    <lineage>
        <taxon>Eukaryota</taxon>
        <taxon>Metazoa</taxon>
        <taxon>Ecdysozoa</taxon>
        <taxon>Arthropoda</taxon>
        <taxon>Hexapoda</taxon>
        <taxon>Insecta</taxon>
        <taxon>Pterygota</taxon>
        <taxon>Palaeoptera</taxon>
        <taxon>Ephemeroptera</taxon>
        <taxon>Pisciforma</taxon>
        <taxon>Baetidae</taxon>
        <taxon>Cloeon</taxon>
    </lineage>
</organism>
<feature type="compositionally biased region" description="Basic and acidic residues" evidence="9">
    <location>
        <begin position="276"/>
        <end position="289"/>
    </location>
</feature>
<name>A0A8S1C7Q5_9INSE</name>
<protein>
    <recommendedName>
        <fullName evidence="14">LIM domain kinase 1</fullName>
    </recommendedName>
</protein>
<dbReference type="InterPro" id="IPR050453">
    <property type="entry name" value="LIM_Homeobox_TF"/>
</dbReference>
<comment type="subcellular location">
    <subcellularLocation>
        <location evidence="1">Nucleus</location>
    </subcellularLocation>
</comment>
<feature type="compositionally biased region" description="Low complexity" evidence="9">
    <location>
        <begin position="263"/>
        <end position="275"/>
    </location>
</feature>
<sequence>MEEETTTEDGEPSFCAACRNEVEEGEFVHALNQDWHLECFRCSACDAALSSWYFEKDGLLFCKDDYCAKYGEACQQCGQVITGPVMVAGDHKFHPECFCCSSCSGFIGDGEAYALVERSKLYCGQCYKRQMRPLLGRQASSSGQAGKPQHSIRLVEIPPVPVSQAGPRTVKLSLEGDGGFLTPRPIGCRGLRISELDMSSELMSLHIGDRILEVNGEPVAEQPLEHVENLLRYSNTVLQLTIEHDPDALKPRHLKGANKADVSPPCTTPASPSSPSKEKERLFKRRDEGYISGSRSRQLRRNAQQNKAGCNASPGCKERSSSMSRLLDG</sequence>
<dbReference type="PANTHER" id="PTHR24208:SF168">
    <property type="entry name" value="PROTEIN APTEROUS"/>
    <property type="match status" value="1"/>
</dbReference>
<evidence type="ECO:0000256" key="7">
    <source>
        <dbReference type="ARBA" id="ARBA00023242"/>
    </source>
</evidence>
<dbReference type="FunFam" id="2.10.110.10:FF:000038">
    <property type="entry name" value="LIM domain kinase 2"/>
    <property type="match status" value="1"/>
</dbReference>
<evidence type="ECO:0000256" key="8">
    <source>
        <dbReference type="PROSITE-ProRule" id="PRU00125"/>
    </source>
</evidence>
<feature type="region of interest" description="Disordered" evidence="9">
    <location>
        <begin position="249"/>
        <end position="329"/>
    </location>
</feature>
<accession>A0A8S1C7Q5</accession>
<keyword evidence="2 8" id="KW-0479">Metal-binding</keyword>
<dbReference type="OrthoDB" id="20134at2759"/>
<evidence type="ECO:0000256" key="3">
    <source>
        <dbReference type="ARBA" id="ARBA00022833"/>
    </source>
</evidence>
<dbReference type="GO" id="GO:0005634">
    <property type="term" value="C:nucleus"/>
    <property type="evidence" value="ECO:0007669"/>
    <property type="project" value="UniProtKB-SubCell"/>
</dbReference>
<gene>
    <name evidence="12" type="ORF">CLODIP_2_CD06098</name>
</gene>
<proteinExistence type="predicted"/>
<dbReference type="FunFam" id="2.10.110.10:FF:000082">
    <property type="entry name" value="LIM domain kinase 1"/>
    <property type="match status" value="1"/>
</dbReference>
<dbReference type="SMART" id="SM00132">
    <property type="entry name" value="LIM"/>
    <property type="match status" value="2"/>
</dbReference>
<evidence type="ECO:0000259" key="10">
    <source>
        <dbReference type="PROSITE" id="PS50023"/>
    </source>
</evidence>
<dbReference type="Pfam" id="PF00412">
    <property type="entry name" value="LIM"/>
    <property type="match status" value="2"/>
</dbReference>
<dbReference type="PROSITE" id="PS00478">
    <property type="entry name" value="LIM_DOMAIN_1"/>
    <property type="match status" value="2"/>
</dbReference>
<evidence type="ECO:0000256" key="5">
    <source>
        <dbReference type="ARBA" id="ARBA00023125"/>
    </source>
</evidence>